<protein>
    <submittedName>
        <fullName evidence="1">Uncharacterized protein</fullName>
    </submittedName>
</protein>
<evidence type="ECO:0000313" key="2">
    <source>
        <dbReference type="Proteomes" id="UP000658514"/>
    </source>
</evidence>
<evidence type="ECO:0000313" key="1">
    <source>
        <dbReference type="EMBL" id="MBD2197934.1"/>
    </source>
</evidence>
<organism evidence="1 2">
    <name type="scientific">Calothrix parietina FACHB-288</name>
    <dbReference type="NCBI Taxonomy" id="2692896"/>
    <lineage>
        <taxon>Bacteria</taxon>
        <taxon>Bacillati</taxon>
        <taxon>Cyanobacteriota</taxon>
        <taxon>Cyanophyceae</taxon>
        <taxon>Nostocales</taxon>
        <taxon>Calotrichaceae</taxon>
        <taxon>Calothrix</taxon>
    </lineage>
</organism>
<keyword evidence="2" id="KW-1185">Reference proteome</keyword>
<name>A0ABR8ADT7_9CYAN</name>
<gene>
    <name evidence="1" type="ORF">H6G24_20880</name>
</gene>
<comment type="caution">
    <text evidence="1">The sequence shown here is derived from an EMBL/GenBank/DDBJ whole genome shotgun (WGS) entry which is preliminary data.</text>
</comment>
<dbReference type="RefSeq" id="WP_190546088.1">
    <property type="nucleotide sequence ID" value="NZ_CAWPNO010000067.1"/>
</dbReference>
<proteinExistence type="predicted"/>
<accession>A0ABR8ADT7</accession>
<sequence>MKKSGDPGTACQLTLFALETVATADCGKVDHKNSHKVDNSFSDAPELPLAQEHFIKPGDWVQLSPDWMKKCEAATKGSFKKDYQFKSEKDLICQVTWVDPRANGNIAVSRNGWLYVPHGCFTVLEQDTQEVLPIVEYLEKIGGVGVARRRHRQFDVLERDTKNAVPEHKTPGFGSTTGVPEHTQWVEEYRPSTRKANSYYRYCYKQSRKIKHIHIPGGNTRSHLAQNRKVEVESAIASGNSPGEIKHLIQSWSGTNE</sequence>
<reference evidence="1 2" key="1">
    <citation type="journal article" date="2020" name="ISME J.">
        <title>Comparative genomics reveals insights into cyanobacterial evolution and habitat adaptation.</title>
        <authorList>
            <person name="Chen M.Y."/>
            <person name="Teng W.K."/>
            <person name="Zhao L."/>
            <person name="Hu C.X."/>
            <person name="Zhou Y.K."/>
            <person name="Han B.P."/>
            <person name="Song L.R."/>
            <person name="Shu W.S."/>
        </authorList>
    </citation>
    <scope>NUCLEOTIDE SEQUENCE [LARGE SCALE GENOMIC DNA]</scope>
    <source>
        <strain evidence="1 2">FACHB-288</strain>
    </source>
</reference>
<dbReference type="EMBL" id="JACJQH010000034">
    <property type="protein sequence ID" value="MBD2197934.1"/>
    <property type="molecule type" value="Genomic_DNA"/>
</dbReference>
<dbReference type="Proteomes" id="UP000658514">
    <property type="component" value="Unassembled WGS sequence"/>
</dbReference>